<sequence length="133" mass="15318">MLRALTVLVISAFTLGACGFQMENYQGETSRDDIENMGMNEKVTTDTQNPRSIKYVGETWGLKQDRELIKKSVEQMPGVNVKRVILEASRVWVTVDIDGEKDMSKAEKEEWKKEIEQTIYQAVPRYDVDVKIR</sequence>
<dbReference type="RefSeq" id="WP_085028218.1">
    <property type="nucleotide sequence ID" value="NZ_CP020772.1"/>
</dbReference>
<keyword evidence="3" id="KW-1185">Reference proteome</keyword>
<evidence type="ECO:0000313" key="2">
    <source>
        <dbReference type="EMBL" id="ARI76060.1"/>
    </source>
</evidence>
<feature type="chain" id="PRO_5039651595" description="Sporulation protein" evidence="1">
    <location>
        <begin position="20"/>
        <end position="133"/>
    </location>
</feature>
<accession>A0A1W5ZRX8</accession>
<dbReference type="PROSITE" id="PS51257">
    <property type="entry name" value="PROKAR_LIPOPROTEIN"/>
    <property type="match status" value="1"/>
</dbReference>
<proteinExistence type="predicted"/>
<gene>
    <name evidence="2" type="ORF">HM131_04070</name>
</gene>
<keyword evidence="1" id="KW-0732">Signal</keyword>
<evidence type="ECO:0000313" key="3">
    <source>
        <dbReference type="Proteomes" id="UP000192527"/>
    </source>
</evidence>
<dbReference type="STRING" id="402384.HM131_04070"/>
<dbReference type="KEGG" id="hmn:HM131_04070"/>
<dbReference type="Proteomes" id="UP000192527">
    <property type="component" value="Chromosome"/>
</dbReference>
<evidence type="ECO:0000256" key="1">
    <source>
        <dbReference type="SAM" id="SignalP"/>
    </source>
</evidence>
<dbReference type="EMBL" id="CP020772">
    <property type="protein sequence ID" value="ARI76060.1"/>
    <property type="molecule type" value="Genomic_DNA"/>
</dbReference>
<name>A0A1W5ZRX8_9BACI</name>
<dbReference type="AlphaFoldDB" id="A0A1W5ZRX8"/>
<evidence type="ECO:0008006" key="4">
    <source>
        <dbReference type="Google" id="ProtNLM"/>
    </source>
</evidence>
<reference evidence="2 3" key="1">
    <citation type="submission" date="2017-04" db="EMBL/GenBank/DDBJ databases">
        <title>The whole genome sequencing and assembly of Halobacillus mangrovi strain.</title>
        <authorList>
            <person name="Lee S.-J."/>
            <person name="Park M.-K."/>
            <person name="Kim J.-Y."/>
            <person name="Lee Y.-J."/>
            <person name="Yi H."/>
            <person name="Bahn Y.-S."/>
            <person name="Kim J.F."/>
            <person name="Lee D.-W."/>
        </authorList>
    </citation>
    <scope>NUCLEOTIDE SEQUENCE [LARGE SCALE GENOMIC DNA]</scope>
    <source>
        <strain evidence="2 3">KTB 131</strain>
    </source>
</reference>
<protein>
    <recommendedName>
        <fullName evidence="4">Sporulation protein</fullName>
    </recommendedName>
</protein>
<feature type="signal peptide" evidence="1">
    <location>
        <begin position="1"/>
        <end position="19"/>
    </location>
</feature>
<organism evidence="2 3">
    <name type="scientific">Halobacillus mangrovi</name>
    <dbReference type="NCBI Taxonomy" id="402384"/>
    <lineage>
        <taxon>Bacteria</taxon>
        <taxon>Bacillati</taxon>
        <taxon>Bacillota</taxon>
        <taxon>Bacilli</taxon>
        <taxon>Bacillales</taxon>
        <taxon>Bacillaceae</taxon>
        <taxon>Halobacillus</taxon>
    </lineage>
</organism>
<dbReference type="OrthoDB" id="2691655at2"/>